<protein>
    <submittedName>
        <fullName evidence="2">Uncharacterized protein</fullName>
    </submittedName>
</protein>
<keyword evidence="3" id="KW-1185">Reference proteome</keyword>
<feature type="region of interest" description="Disordered" evidence="1">
    <location>
        <begin position="25"/>
        <end position="66"/>
    </location>
</feature>
<reference evidence="3" key="1">
    <citation type="journal article" date="2019" name="Int. J. Syst. Evol. Microbiol.">
        <title>The Global Catalogue of Microorganisms (GCM) 10K type strain sequencing project: providing services to taxonomists for standard genome sequencing and annotation.</title>
        <authorList>
            <consortium name="The Broad Institute Genomics Platform"/>
            <consortium name="The Broad Institute Genome Sequencing Center for Infectious Disease"/>
            <person name="Wu L."/>
            <person name="Ma J."/>
        </authorList>
    </citation>
    <scope>NUCLEOTIDE SEQUENCE [LARGE SCALE GENOMIC DNA]</scope>
    <source>
        <strain evidence="3">JCM 17441</strain>
    </source>
</reference>
<name>A0ABP8DHM5_9ACTN</name>
<sequence>MAERVYDQTAAGAEVGPLPTRLEWQRAADRNPDDFDPDEEGRGQMVNPATGLEYGEIDNAPRLQRA</sequence>
<evidence type="ECO:0000313" key="3">
    <source>
        <dbReference type="Proteomes" id="UP001500620"/>
    </source>
</evidence>
<evidence type="ECO:0000313" key="2">
    <source>
        <dbReference type="EMBL" id="GAA4255802.1"/>
    </source>
</evidence>
<dbReference type="EMBL" id="BAABAT010000022">
    <property type="protein sequence ID" value="GAA4255802.1"/>
    <property type="molecule type" value="Genomic_DNA"/>
</dbReference>
<proteinExistence type="predicted"/>
<comment type="caution">
    <text evidence="2">The sequence shown here is derived from an EMBL/GenBank/DDBJ whole genome shotgun (WGS) entry which is preliminary data.</text>
</comment>
<dbReference type="RefSeq" id="WP_345132811.1">
    <property type="nucleotide sequence ID" value="NZ_BAABAT010000022.1"/>
</dbReference>
<organism evidence="2 3">
    <name type="scientific">Dactylosporangium darangshiense</name>
    <dbReference type="NCBI Taxonomy" id="579108"/>
    <lineage>
        <taxon>Bacteria</taxon>
        <taxon>Bacillati</taxon>
        <taxon>Actinomycetota</taxon>
        <taxon>Actinomycetes</taxon>
        <taxon>Micromonosporales</taxon>
        <taxon>Micromonosporaceae</taxon>
        <taxon>Dactylosporangium</taxon>
    </lineage>
</organism>
<dbReference type="Proteomes" id="UP001500620">
    <property type="component" value="Unassembled WGS sequence"/>
</dbReference>
<accession>A0ABP8DHM5</accession>
<evidence type="ECO:0000256" key="1">
    <source>
        <dbReference type="SAM" id="MobiDB-lite"/>
    </source>
</evidence>
<gene>
    <name evidence="2" type="ORF">GCM10022255_066060</name>
</gene>